<dbReference type="Pfam" id="PF12072">
    <property type="entry name" value="RNase_Y_N"/>
    <property type="match status" value="1"/>
</dbReference>
<evidence type="ECO:0000256" key="1">
    <source>
        <dbReference type="SAM" id="Coils"/>
    </source>
</evidence>
<keyword evidence="1" id="KW-0175">Coiled coil</keyword>
<proteinExistence type="predicted"/>
<name>X0UGD0_9ZZZZ</name>
<keyword evidence="2" id="KW-1133">Transmembrane helix</keyword>
<dbReference type="AlphaFoldDB" id="X0UGD0"/>
<gene>
    <name evidence="4" type="ORF">S01H1_40262</name>
</gene>
<evidence type="ECO:0000256" key="2">
    <source>
        <dbReference type="SAM" id="Phobius"/>
    </source>
</evidence>
<evidence type="ECO:0000313" key="4">
    <source>
        <dbReference type="EMBL" id="GAG04635.1"/>
    </source>
</evidence>
<reference evidence="4" key="1">
    <citation type="journal article" date="2014" name="Front. Microbiol.">
        <title>High frequency of phylogenetically diverse reductive dehalogenase-homologous genes in deep subseafloor sedimentary metagenomes.</title>
        <authorList>
            <person name="Kawai M."/>
            <person name="Futagami T."/>
            <person name="Toyoda A."/>
            <person name="Takaki Y."/>
            <person name="Nishi S."/>
            <person name="Hori S."/>
            <person name="Arai W."/>
            <person name="Tsubouchi T."/>
            <person name="Morono Y."/>
            <person name="Uchiyama I."/>
            <person name="Ito T."/>
            <person name="Fujiyama A."/>
            <person name="Inagaki F."/>
            <person name="Takami H."/>
        </authorList>
    </citation>
    <scope>NUCLEOTIDE SEQUENCE</scope>
    <source>
        <strain evidence="4">Expedition CK06-06</strain>
    </source>
</reference>
<accession>X0UGD0</accession>
<comment type="caution">
    <text evidence="4">The sequence shown here is derived from an EMBL/GenBank/DDBJ whole genome shotgun (WGS) entry which is preliminary data.</text>
</comment>
<feature type="coiled-coil region" evidence="1">
    <location>
        <begin position="74"/>
        <end position="101"/>
    </location>
</feature>
<feature type="transmembrane region" description="Helical" evidence="2">
    <location>
        <begin position="6"/>
        <end position="28"/>
    </location>
</feature>
<evidence type="ECO:0000259" key="3">
    <source>
        <dbReference type="Pfam" id="PF12072"/>
    </source>
</evidence>
<keyword evidence="2" id="KW-0812">Transmembrane</keyword>
<organism evidence="4">
    <name type="scientific">marine sediment metagenome</name>
    <dbReference type="NCBI Taxonomy" id="412755"/>
    <lineage>
        <taxon>unclassified sequences</taxon>
        <taxon>metagenomes</taxon>
        <taxon>ecological metagenomes</taxon>
    </lineage>
</organism>
<feature type="non-terminal residue" evidence="4">
    <location>
        <position position="131"/>
    </location>
</feature>
<protein>
    <recommendedName>
        <fullName evidence="3">Ribonuclease Y N-terminal domain-containing protein</fullName>
    </recommendedName>
</protein>
<keyword evidence="2" id="KW-0472">Membrane</keyword>
<dbReference type="EMBL" id="BARS01025481">
    <property type="protein sequence ID" value="GAG04635.1"/>
    <property type="molecule type" value="Genomic_DNA"/>
</dbReference>
<dbReference type="InterPro" id="IPR022711">
    <property type="entry name" value="RNase_Y_N"/>
</dbReference>
<sequence>MITGLDFTQVIILGISGATLLFALGYFIRKYAAERKVKLAEARAKEVLHAAGKEAQNIHREAKLEARDLLYRTRTEFEKETKETRQQLAVLEKRLLQKEENIDRKVDILDKKERGVQFRERNITSREKQLE</sequence>
<feature type="domain" description="Ribonuclease Y N-terminal" evidence="3">
    <location>
        <begin position="10"/>
        <end position="131"/>
    </location>
</feature>